<accession>A0A1C7MJ73</accession>
<dbReference type="AlphaFoldDB" id="A0A1C7MJ73"/>
<protein>
    <submittedName>
        <fullName evidence="1">Uncharacterized protein</fullName>
    </submittedName>
</protein>
<dbReference type="EMBL" id="LUGG01000003">
    <property type="protein sequence ID" value="OBZ76677.1"/>
    <property type="molecule type" value="Genomic_DNA"/>
</dbReference>
<evidence type="ECO:0000313" key="1">
    <source>
        <dbReference type="EMBL" id="OBZ76677.1"/>
    </source>
</evidence>
<name>A0A1C7MJ73_GRIFR</name>
<keyword evidence="2" id="KW-1185">Reference proteome</keyword>
<dbReference type="Proteomes" id="UP000092993">
    <property type="component" value="Unassembled WGS sequence"/>
</dbReference>
<gene>
    <name evidence="1" type="ORF">A0H81_03249</name>
</gene>
<sequence>MSTNIVSVFRHSDPVVIPIQRCIHSSLISREVGSSMAGGYAILSTKESWNPCEQCSGLRDYEATSKCLCVDQARSFNV</sequence>
<comment type="caution">
    <text evidence="1">The sequence shown here is derived from an EMBL/GenBank/DDBJ whole genome shotgun (WGS) entry which is preliminary data.</text>
</comment>
<organism evidence="1 2">
    <name type="scientific">Grifola frondosa</name>
    <name type="common">Maitake</name>
    <name type="synonym">Polyporus frondosus</name>
    <dbReference type="NCBI Taxonomy" id="5627"/>
    <lineage>
        <taxon>Eukaryota</taxon>
        <taxon>Fungi</taxon>
        <taxon>Dikarya</taxon>
        <taxon>Basidiomycota</taxon>
        <taxon>Agaricomycotina</taxon>
        <taxon>Agaricomycetes</taxon>
        <taxon>Polyporales</taxon>
        <taxon>Grifolaceae</taxon>
        <taxon>Grifola</taxon>
    </lineage>
</organism>
<proteinExistence type="predicted"/>
<reference evidence="1 2" key="1">
    <citation type="submission" date="2016-03" db="EMBL/GenBank/DDBJ databases">
        <title>Whole genome sequencing of Grifola frondosa 9006-11.</title>
        <authorList>
            <person name="Min B."/>
            <person name="Park H."/>
            <person name="Kim J.-G."/>
            <person name="Cho H."/>
            <person name="Oh Y.-L."/>
            <person name="Kong W.-S."/>
            <person name="Choi I.-G."/>
        </authorList>
    </citation>
    <scope>NUCLEOTIDE SEQUENCE [LARGE SCALE GENOMIC DNA]</scope>
    <source>
        <strain evidence="1 2">9006-11</strain>
    </source>
</reference>
<evidence type="ECO:0000313" key="2">
    <source>
        <dbReference type="Proteomes" id="UP000092993"/>
    </source>
</evidence>